<evidence type="ECO:0000256" key="7">
    <source>
        <dbReference type="ARBA" id="ARBA00022839"/>
    </source>
</evidence>
<evidence type="ECO:0000256" key="13">
    <source>
        <dbReference type="ARBA" id="ARBA00034617"/>
    </source>
</evidence>
<evidence type="ECO:0000256" key="11">
    <source>
        <dbReference type="ARBA" id="ARBA00023204"/>
    </source>
</evidence>
<keyword evidence="12" id="KW-0413">Isomerase</keyword>
<dbReference type="SUPFAM" id="SSF52540">
    <property type="entry name" value="P-loop containing nucleoside triphosphate hydrolases"/>
    <property type="match status" value="1"/>
</dbReference>
<keyword evidence="11" id="KW-0234">DNA repair</keyword>
<keyword evidence="1" id="KW-0540">Nuclease</keyword>
<evidence type="ECO:0000256" key="4">
    <source>
        <dbReference type="ARBA" id="ARBA00022763"/>
    </source>
</evidence>
<dbReference type="EC" id="5.6.2.4" evidence="14"/>
<keyword evidence="2" id="KW-0479">Metal-binding</keyword>
<keyword evidence="4" id="KW-0227">DNA damage</keyword>
<keyword evidence="7" id="KW-0269">Exonuclease</keyword>
<evidence type="ECO:0000256" key="6">
    <source>
        <dbReference type="ARBA" id="ARBA00022806"/>
    </source>
</evidence>
<dbReference type="PROSITE" id="PS51198">
    <property type="entry name" value="UVRD_HELICASE_ATP_BIND"/>
    <property type="match status" value="1"/>
</dbReference>
<evidence type="ECO:0000259" key="18">
    <source>
        <dbReference type="PROSITE" id="PS51217"/>
    </source>
</evidence>
<dbReference type="EMBL" id="AP027151">
    <property type="protein sequence ID" value="BDV41231.1"/>
    <property type="molecule type" value="Genomic_DNA"/>
</dbReference>
<dbReference type="InterPro" id="IPR014017">
    <property type="entry name" value="DNA_helicase_UvrD-like_C"/>
</dbReference>
<dbReference type="InterPro" id="IPR038726">
    <property type="entry name" value="PDDEXK_AddAB-type"/>
</dbReference>
<dbReference type="Gene3D" id="3.40.50.300">
    <property type="entry name" value="P-loop containing nucleotide triphosphate hydrolases"/>
    <property type="match status" value="3"/>
</dbReference>
<evidence type="ECO:0000256" key="12">
    <source>
        <dbReference type="ARBA" id="ARBA00023235"/>
    </source>
</evidence>
<dbReference type="Pfam" id="PF13361">
    <property type="entry name" value="UvrD_C"/>
    <property type="match status" value="2"/>
</dbReference>
<dbReference type="CDD" id="cd22352">
    <property type="entry name" value="RecB_C-like"/>
    <property type="match status" value="1"/>
</dbReference>
<dbReference type="InterPro" id="IPR000212">
    <property type="entry name" value="DNA_helicase_UvrD/REP"/>
</dbReference>
<dbReference type="RefSeq" id="WP_282001196.1">
    <property type="nucleotide sequence ID" value="NZ_AP027151.1"/>
</dbReference>
<keyword evidence="5 16" id="KW-0378">Hydrolase</keyword>
<gene>
    <name evidence="19" type="ORF">GURASL_01540</name>
</gene>
<evidence type="ECO:0000256" key="15">
    <source>
        <dbReference type="ARBA" id="ARBA00048988"/>
    </source>
</evidence>
<evidence type="ECO:0000256" key="2">
    <source>
        <dbReference type="ARBA" id="ARBA00022723"/>
    </source>
</evidence>
<evidence type="ECO:0000259" key="17">
    <source>
        <dbReference type="PROSITE" id="PS51198"/>
    </source>
</evidence>
<dbReference type="Pfam" id="PF00580">
    <property type="entry name" value="UvrD-helicase"/>
    <property type="match status" value="1"/>
</dbReference>
<dbReference type="Proteomes" id="UP001317705">
    <property type="component" value="Chromosome"/>
</dbReference>
<evidence type="ECO:0000256" key="14">
    <source>
        <dbReference type="ARBA" id="ARBA00034808"/>
    </source>
</evidence>
<proteinExistence type="inferred from homology"/>
<evidence type="ECO:0000256" key="5">
    <source>
        <dbReference type="ARBA" id="ARBA00022801"/>
    </source>
</evidence>
<comment type="catalytic activity">
    <reaction evidence="13">
        <text>Couples ATP hydrolysis with the unwinding of duplex DNA by translocating in the 3'-5' direction.</text>
        <dbReference type="EC" id="5.6.2.4"/>
    </reaction>
</comment>
<organism evidence="19 20">
    <name type="scientific">Geotalea uraniireducens</name>
    <dbReference type="NCBI Taxonomy" id="351604"/>
    <lineage>
        <taxon>Bacteria</taxon>
        <taxon>Pseudomonadati</taxon>
        <taxon>Thermodesulfobacteriota</taxon>
        <taxon>Desulfuromonadia</taxon>
        <taxon>Geobacterales</taxon>
        <taxon>Geobacteraceae</taxon>
        <taxon>Geotalea</taxon>
    </lineage>
</organism>
<feature type="binding site" evidence="16">
    <location>
        <begin position="19"/>
        <end position="26"/>
    </location>
    <ligand>
        <name>ATP</name>
        <dbReference type="ChEBI" id="CHEBI:30616"/>
    </ligand>
</feature>
<evidence type="ECO:0000313" key="19">
    <source>
        <dbReference type="EMBL" id="BDV41231.1"/>
    </source>
</evidence>
<accession>A0ABM8EFR3</accession>
<protein>
    <recommendedName>
        <fullName evidence="14">DNA 3'-5' helicase</fullName>
        <ecNumber evidence="14">5.6.2.4</ecNumber>
    </recommendedName>
</protein>
<reference evidence="19 20" key="1">
    <citation type="submission" date="2022-12" db="EMBL/GenBank/DDBJ databases">
        <title>Polyphasic characterization of Geotalea uranireducens NIT-SL11 newly isolated from a complex of sewage sludge and microbially reduced graphene oxide.</title>
        <authorList>
            <person name="Xie L."/>
            <person name="Yoshida N."/>
            <person name="Meng L."/>
        </authorList>
    </citation>
    <scope>NUCLEOTIDE SEQUENCE [LARGE SCALE GENOMIC DNA]</scope>
    <source>
        <strain evidence="19 20">NIT-SL11</strain>
    </source>
</reference>
<comment type="catalytic activity">
    <reaction evidence="15">
        <text>ATP + H2O = ADP + phosphate + H(+)</text>
        <dbReference type="Rhea" id="RHEA:13065"/>
        <dbReference type="ChEBI" id="CHEBI:15377"/>
        <dbReference type="ChEBI" id="CHEBI:15378"/>
        <dbReference type="ChEBI" id="CHEBI:30616"/>
        <dbReference type="ChEBI" id="CHEBI:43474"/>
        <dbReference type="ChEBI" id="CHEBI:456216"/>
        <dbReference type="EC" id="5.6.2.4"/>
    </reaction>
</comment>
<evidence type="ECO:0000256" key="16">
    <source>
        <dbReference type="PROSITE-ProRule" id="PRU00560"/>
    </source>
</evidence>
<dbReference type="InterPro" id="IPR011335">
    <property type="entry name" value="Restrct_endonuc-II-like"/>
</dbReference>
<feature type="domain" description="UvrD-like helicase C-terminal" evidence="18">
    <location>
        <begin position="360"/>
        <end position="639"/>
    </location>
</feature>
<dbReference type="Gene3D" id="1.10.486.10">
    <property type="entry name" value="PCRA, domain 4"/>
    <property type="match status" value="1"/>
</dbReference>
<dbReference type="PANTHER" id="PTHR11070:SF23">
    <property type="entry name" value="RECBCD ENZYME SUBUNIT RECB"/>
    <property type="match status" value="1"/>
</dbReference>
<keyword evidence="6 16" id="KW-0347">Helicase</keyword>
<keyword evidence="10" id="KW-0238">DNA-binding</keyword>
<keyword evidence="9" id="KW-0460">Magnesium</keyword>
<dbReference type="PROSITE" id="PS51217">
    <property type="entry name" value="UVRD_HELICASE_CTER"/>
    <property type="match status" value="1"/>
</dbReference>
<dbReference type="InterPro" id="IPR014016">
    <property type="entry name" value="UvrD-like_ATP-bd"/>
</dbReference>
<dbReference type="InterPro" id="IPR004586">
    <property type="entry name" value="RecB"/>
</dbReference>
<name>A0ABM8EFR3_9BACT</name>
<dbReference type="InterPro" id="IPR011604">
    <property type="entry name" value="PDDEXK-like_dom_sf"/>
</dbReference>
<keyword evidence="3 16" id="KW-0547">Nucleotide-binding</keyword>
<evidence type="ECO:0000256" key="3">
    <source>
        <dbReference type="ARBA" id="ARBA00022741"/>
    </source>
</evidence>
<dbReference type="NCBIfam" id="TIGR00609">
    <property type="entry name" value="recB"/>
    <property type="match status" value="1"/>
</dbReference>
<dbReference type="PANTHER" id="PTHR11070">
    <property type="entry name" value="UVRD / RECB / PCRA DNA HELICASE FAMILY MEMBER"/>
    <property type="match status" value="1"/>
</dbReference>
<feature type="domain" description="UvrD-like helicase ATP-binding" evidence="17">
    <location>
        <begin position="1"/>
        <end position="344"/>
    </location>
</feature>
<dbReference type="SUPFAM" id="SSF52980">
    <property type="entry name" value="Restriction endonuclease-like"/>
    <property type="match status" value="1"/>
</dbReference>
<keyword evidence="20" id="KW-1185">Reference proteome</keyword>
<evidence type="ECO:0000256" key="8">
    <source>
        <dbReference type="ARBA" id="ARBA00022840"/>
    </source>
</evidence>
<evidence type="ECO:0000313" key="20">
    <source>
        <dbReference type="Proteomes" id="UP001317705"/>
    </source>
</evidence>
<dbReference type="InterPro" id="IPR027417">
    <property type="entry name" value="P-loop_NTPase"/>
</dbReference>
<dbReference type="HAMAP" id="MF_01485">
    <property type="entry name" value="RecB"/>
    <property type="match status" value="1"/>
</dbReference>
<dbReference type="Pfam" id="PF12705">
    <property type="entry name" value="PDDEXK_1"/>
    <property type="match status" value="1"/>
</dbReference>
<evidence type="ECO:0000256" key="9">
    <source>
        <dbReference type="ARBA" id="ARBA00022842"/>
    </source>
</evidence>
<evidence type="ECO:0000256" key="1">
    <source>
        <dbReference type="ARBA" id="ARBA00022722"/>
    </source>
</evidence>
<keyword evidence="8 16" id="KW-0067">ATP-binding</keyword>
<evidence type="ECO:0000256" key="10">
    <source>
        <dbReference type="ARBA" id="ARBA00023125"/>
    </source>
</evidence>
<sequence>MEPFNLLHTPLSGRHLIEASAGTGKTFTIAGLYLRLLLERRLRADQILVVTFTEAATEELRDRIRRRLREAVDAFAAGSSDDPLLDGLLGGGIAAPEALRLLSAALRSFDEAAIFTIHGFCQRALRDNPFASGSLADTELLADQERLLQEVAADFWRDTVYRAPAPLVRKVVDEGVSPGRLLRSVGTRGGPLLRVIPELPLPELPAGDPDEAFLDQWLLALKRQFHAYLAAELPRRKRRANVRSFDDLLLDLYQALQAAQGDALAGAVRERYRAALVDEFQDTDPLQFGIFDALYPLAGEAPLFMIGDPKQAIYSFRGADVFAYLAAAAATEQRHTLDENWRSEPALVRAVNALFAGRPAPFLFPGIAFHPVRAAEREQRLLTVDGAADPAPFKIHFVPRREAGKPINKGDGAELLVQGVAAEIARLLDEGGAGRLLIGDRPLVAGDIAVLVRKNRQARLVQQELNRLGIPAVLRGAGNLFDSPEAAEILLVLGAVAEPADERRLRAALVTDLAGIGGDGLARLLGDESAWETVLEEFRGYHDLWAKSGCMPMAMRLLAGRQVRSRLLALPDGERRLTNILHCFELLHEAAVAGNLGMEATVSWLAERLSEEQRREEHEIRLETDEAAVQLVTIHKSKGLEYPVVFCPFCWEGRDGTGETVLFHDEAGRAVLDLGSPELPRHRQRAAEENLAEGLRLLYVAVTRAKNRCYLAWGAFKDAGGSAMHYLLHPDVPGDKGQVALSDEAIRAELEQLAVASGGAIAVTPLPPRAPAGVYRPPVAAEPLSCREFHGTIEHDWRVASFTSFVSQAEHVAELPDRDEWVAGDGAPLLREPPAERQTIRDFPRGTRAGIFLHEIFEELDFAAGPAGIAEAAVAEKLRRHGFAGEWLPAVTAMLGQVLTVPLPAGEASFRLADLRPGGWLTELEFYFPLRFITADGLREAAARWSGLEQPVSLTELVTGLTFQPVRGVVRGFVDLVCEWQGRYFIIDWKSNYLGSQPADYQPPQLRESMRSHRYPLQYLLYTVALHRHLAVRLADYDYDRHFGGVHYLFLRGIEAARGDGAGIFHDRPPRQLIEELERLFVRLDCRAGE</sequence>
<dbReference type="Gene3D" id="3.90.320.10">
    <property type="match status" value="1"/>
</dbReference>